<sequence>MSKVCDVCGKGRISGNAVSHSNRHSRRVWGANIKKVKAIVNGSPKRVSVCTRCLRSNKVERAI</sequence>
<dbReference type="GO" id="GO:0005840">
    <property type="term" value="C:ribosome"/>
    <property type="evidence" value="ECO:0007669"/>
    <property type="project" value="UniProtKB-KW"/>
</dbReference>
<dbReference type="SUPFAM" id="SSF143800">
    <property type="entry name" value="L28p-like"/>
    <property type="match status" value="1"/>
</dbReference>
<evidence type="ECO:0000313" key="7">
    <source>
        <dbReference type="Proteomes" id="UP000216024"/>
    </source>
</evidence>
<dbReference type="InterPro" id="IPR034704">
    <property type="entry name" value="Ribosomal_bL28/bL31-like_sf"/>
</dbReference>
<evidence type="ECO:0000256" key="4">
    <source>
        <dbReference type="ARBA" id="ARBA00035174"/>
    </source>
</evidence>
<dbReference type="InterPro" id="IPR050096">
    <property type="entry name" value="Bacterial_rp_bL28"/>
</dbReference>
<dbReference type="InterPro" id="IPR037147">
    <property type="entry name" value="Ribosomal_bL28_sf"/>
</dbReference>
<evidence type="ECO:0000256" key="1">
    <source>
        <dbReference type="ARBA" id="ARBA00008760"/>
    </source>
</evidence>
<name>A0A267MJ30_9FIRM</name>
<dbReference type="GO" id="GO:0003735">
    <property type="term" value="F:structural constituent of ribosome"/>
    <property type="evidence" value="ECO:0007669"/>
    <property type="project" value="InterPro"/>
</dbReference>
<comment type="caution">
    <text evidence="6">The sequence shown here is derived from an EMBL/GenBank/DDBJ whole genome shotgun (WGS) entry which is preliminary data.</text>
</comment>
<keyword evidence="7" id="KW-1185">Reference proteome</keyword>
<comment type="similarity">
    <text evidence="1 5">Belongs to the bacterial ribosomal protein bL28 family.</text>
</comment>
<dbReference type="GO" id="GO:0006412">
    <property type="term" value="P:translation"/>
    <property type="evidence" value="ECO:0007669"/>
    <property type="project" value="UniProtKB-UniRule"/>
</dbReference>
<dbReference type="RefSeq" id="WP_095134229.1">
    <property type="nucleotide sequence ID" value="NZ_NIBG01000011.1"/>
</dbReference>
<dbReference type="InterPro" id="IPR001383">
    <property type="entry name" value="Ribosomal_bL28_bact-type"/>
</dbReference>
<dbReference type="GO" id="GO:1990904">
    <property type="term" value="C:ribonucleoprotein complex"/>
    <property type="evidence" value="ECO:0007669"/>
    <property type="project" value="UniProtKB-KW"/>
</dbReference>
<reference evidence="6 7" key="1">
    <citation type="submission" date="2017-06" db="EMBL/GenBank/DDBJ databases">
        <title>Draft genome sequence of anaerobic fermentative bacterium Anaeromicrobium sediminis DY2726D isolated from West Pacific Ocean sediments.</title>
        <authorList>
            <person name="Zeng X."/>
        </authorList>
    </citation>
    <scope>NUCLEOTIDE SEQUENCE [LARGE SCALE GENOMIC DNA]</scope>
    <source>
        <strain evidence="6 7">DY2726D</strain>
    </source>
</reference>
<protein>
    <recommendedName>
        <fullName evidence="4 5">Large ribosomal subunit protein bL28</fullName>
    </recommendedName>
</protein>
<evidence type="ECO:0000256" key="2">
    <source>
        <dbReference type="ARBA" id="ARBA00022980"/>
    </source>
</evidence>
<evidence type="ECO:0000256" key="5">
    <source>
        <dbReference type="HAMAP-Rule" id="MF_00373"/>
    </source>
</evidence>
<dbReference type="OrthoDB" id="9805609at2"/>
<dbReference type="PANTHER" id="PTHR39080">
    <property type="entry name" value="50S RIBOSOMAL PROTEIN L28"/>
    <property type="match status" value="1"/>
</dbReference>
<dbReference type="Gene3D" id="2.30.170.40">
    <property type="entry name" value="Ribosomal protein L28/L24"/>
    <property type="match status" value="1"/>
</dbReference>
<evidence type="ECO:0000313" key="6">
    <source>
        <dbReference type="EMBL" id="PAB58875.1"/>
    </source>
</evidence>
<dbReference type="HAMAP" id="MF_00373">
    <property type="entry name" value="Ribosomal_bL28"/>
    <property type="match status" value="1"/>
</dbReference>
<gene>
    <name evidence="5 6" type="primary">rpmB</name>
    <name evidence="6" type="ORF">CCE28_13365</name>
</gene>
<dbReference type="Proteomes" id="UP000216024">
    <property type="component" value="Unassembled WGS sequence"/>
</dbReference>
<organism evidence="6 7">
    <name type="scientific">Anaeromicrobium sediminis</name>
    <dbReference type="NCBI Taxonomy" id="1478221"/>
    <lineage>
        <taxon>Bacteria</taxon>
        <taxon>Bacillati</taxon>
        <taxon>Bacillota</taxon>
        <taxon>Clostridia</taxon>
        <taxon>Peptostreptococcales</taxon>
        <taxon>Thermotaleaceae</taxon>
        <taxon>Anaeromicrobium</taxon>
    </lineage>
</organism>
<dbReference type="AlphaFoldDB" id="A0A267MJ30"/>
<keyword evidence="2 5" id="KW-0689">Ribosomal protein</keyword>
<proteinExistence type="inferred from homology"/>
<dbReference type="InterPro" id="IPR026569">
    <property type="entry name" value="Ribosomal_bL28"/>
</dbReference>
<dbReference type="PANTHER" id="PTHR39080:SF1">
    <property type="entry name" value="LARGE RIBOSOMAL SUBUNIT PROTEIN BL28A"/>
    <property type="match status" value="1"/>
</dbReference>
<dbReference type="EMBL" id="NIBG01000011">
    <property type="protein sequence ID" value="PAB58875.1"/>
    <property type="molecule type" value="Genomic_DNA"/>
</dbReference>
<evidence type="ECO:0000256" key="3">
    <source>
        <dbReference type="ARBA" id="ARBA00023274"/>
    </source>
</evidence>
<dbReference type="NCBIfam" id="TIGR00009">
    <property type="entry name" value="L28"/>
    <property type="match status" value="1"/>
</dbReference>
<accession>A0A267MJ30</accession>
<keyword evidence="3 5" id="KW-0687">Ribonucleoprotein</keyword>
<dbReference type="Pfam" id="PF00830">
    <property type="entry name" value="Ribosomal_L28"/>
    <property type="match status" value="1"/>
</dbReference>